<dbReference type="Proteomes" id="UP001595477">
    <property type="component" value="Unassembled WGS sequence"/>
</dbReference>
<comment type="caution">
    <text evidence="6">The sequence shown here is derived from an EMBL/GenBank/DDBJ whole genome shotgun (WGS) entry which is preliminary data.</text>
</comment>
<keyword evidence="3" id="KW-0238">DNA-binding</keyword>
<gene>
    <name evidence="6" type="ORF">ACFOEW_18195</name>
</gene>
<proteinExistence type="inferred from homology"/>
<dbReference type="InterPro" id="IPR009057">
    <property type="entry name" value="Homeodomain-like_sf"/>
</dbReference>
<dbReference type="Gene3D" id="3.40.50.1390">
    <property type="entry name" value="Resolvase, N-terminal catalytic domain"/>
    <property type="match status" value="1"/>
</dbReference>
<comment type="similarity">
    <text evidence="1">Belongs to the site-specific recombinase resolvase family.</text>
</comment>
<reference evidence="7" key="1">
    <citation type="journal article" date="2019" name="Int. J. Syst. Evol. Microbiol.">
        <title>The Global Catalogue of Microorganisms (GCM) 10K type strain sequencing project: providing services to taxonomists for standard genome sequencing and annotation.</title>
        <authorList>
            <consortium name="The Broad Institute Genomics Platform"/>
            <consortium name="The Broad Institute Genome Sequencing Center for Infectious Disease"/>
            <person name="Wu L."/>
            <person name="Ma J."/>
        </authorList>
    </citation>
    <scope>NUCLEOTIDE SEQUENCE [LARGE SCALE GENOMIC DNA]</scope>
    <source>
        <strain evidence="7">KCTC 52449</strain>
    </source>
</reference>
<name>A0ABV7K882_9ALTE</name>
<sequence length="188" mass="20683">MALIGFARVSTKDQDLSTQLELLNNAGCDEIFHGKQSGASDENSKKLDELVRYIRKGDVVVVTKLDRLGRSLRSILSTIDDIHTKKATLRSLDGAIDTSNDSPFSKAQVALLGTFAQLERDLIVSRTAEGRERAMSAGVKFGAPKKIDDKQREIIKKAYQNGKTMEELANKYAVSRQTISRIVGGKRG</sequence>
<keyword evidence="4" id="KW-0233">DNA recombination</keyword>
<keyword evidence="2" id="KW-0229">DNA integration</keyword>
<dbReference type="EMBL" id="JBHRSX010000098">
    <property type="protein sequence ID" value="MFC3203742.1"/>
    <property type="molecule type" value="Genomic_DNA"/>
</dbReference>
<dbReference type="InterPro" id="IPR006118">
    <property type="entry name" value="Recombinase_CS"/>
</dbReference>
<dbReference type="SUPFAM" id="SSF53041">
    <property type="entry name" value="Resolvase-like"/>
    <property type="match status" value="1"/>
</dbReference>
<evidence type="ECO:0000313" key="7">
    <source>
        <dbReference type="Proteomes" id="UP001595477"/>
    </source>
</evidence>
<dbReference type="Pfam" id="PF04545">
    <property type="entry name" value="Sigma70_r4"/>
    <property type="match status" value="1"/>
</dbReference>
<dbReference type="InterPro" id="IPR050639">
    <property type="entry name" value="SSR_resolvase"/>
</dbReference>
<dbReference type="InterPro" id="IPR007630">
    <property type="entry name" value="RNA_pol_sigma70_r4"/>
</dbReference>
<dbReference type="InterPro" id="IPR006119">
    <property type="entry name" value="Resolv_N"/>
</dbReference>
<dbReference type="PANTHER" id="PTHR30461">
    <property type="entry name" value="DNA-INVERTASE FROM LAMBDOID PROPHAGE"/>
    <property type="match status" value="1"/>
</dbReference>
<protein>
    <submittedName>
        <fullName evidence="6">Recombinase family protein</fullName>
    </submittedName>
</protein>
<dbReference type="InterPro" id="IPR036162">
    <property type="entry name" value="Resolvase-like_N_sf"/>
</dbReference>
<evidence type="ECO:0000313" key="6">
    <source>
        <dbReference type="EMBL" id="MFC3203742.1"/>
    </source>
</evidence>
<dbReference type="Pfam" id="PF00239">
    <property type="entry name" value="Resolvase"/>
    <property type="match status" value="1"/>
</dbReference>
<accession>A0ABV7K882</accession>
<evidence type="ECO:0000256" key="4">
    <source>
        <dbReference type="ARBA" id="ARBA00023172"/>
    </source>
</evidence>
<keyword evidence="7" id="KW-1185">Reference proteome</keyword>
<evidence type="ECO:0000256" key="1">
    <source>
        <dbReference type="ARBA" id="ARBA00009913"/>
    </source>
</evidence>
<dbReference type="SMART" id="SM00857">
    <property type="entry name" value="Resolvase"/>
    <property type="match status" value="1"/>
</dbReference>
<dbReference type="RefSeq" id="WP_123324467.1">
    <property type="nucleotide sequence ID" value="NZ_JBHRSX010000098.1"/>
</dbReference>
<evidence type="ECO:0000259" key="5">
    <source>
        <dbReference type="PROSITE" id="PS51736"/>
    </source>
</evidence>
<dbReference type="PROSITE" id="PS00398">
    <property type="entry name" value="RECOMBINASES_2"/>
    <property type="match status" value="1"/>
</dbReference>
<dbReference type="SUPFAM" id="SSF46689">
    <property type="entry name" value="Homeodomain-like"/>
    <property type="match status" value="1"/>
</dbReference>
<evidence type="ECO:0000256" key="2">
    <source>
        <dbReference type="ARBA" id="ARBA00022908"/>
    </source>
</evidence>
<dbReference type="PROSITE" id="PS51736">
    <property type="entry name" value="RECOMBINASES_3"/>
    <property type="match status" value="1"/>
</dbReference>
<feature type="domain" description="Resolvase/invertase-type recombinase catalytic" evidence="5">
    <location>
        <begin position="2"/>
        <end position="138"/>
    </location>
</feature>
<dbReference type="Gene3D" id="1.10.10.60">
    <property type="entry name" value="Homeodomain-like"/>
    <property type="match status" value="1"/>
</dbReference>
<organism evidence="6 7">
    <name type="scientific">Alteromonas oceani</name>
    <dbReference type="NCBI Taxonomy" id="2071609"/>
    <lineage>
        <taxon>Bacteria</taxon>
        <taxon>Pseudomonadati</taxon>
        <taxon>Pseudomonadota</taxon>
        <taxon>Gammaproteobacteria</taxon>
        <taxon>Alteromonadales</taxon>
        <taxon>Alteromonadaceae</taxon>
        <taxon>Alteromonas/Salinimonas group</taxon>
        <taxon>Alteromonas</taxon>
    </lineage>
</organism>
<dbReference type="PANTHER" id="PTHR30461:SF26">
    <property type="entry name" value="RESOLVASE HOMOLOG YNEB"/>
    <property type="match status" value="1"/>
</dbReference>
<evidence type="ECO:0000256" key="3">
    <source>
        <dbReference type="ARBA" id="ARBA00023125"/>
    </source>
</evidence>
<dbReference type="CDD" id="cd03768">
    <property type="entry name" value="SR_ResInv"/>
    <property type="match status" value="1"/>
</dbReference>